<dbReference type="EMBL" id="JANBUN010003012">
    <property type="protein sequence ID" value="KAJ2793093.1"/>
    <property type="molecule type" value="Genomic_DNA"/>
</dbReference>
<protein>
    <submittedName>
        <fullName evidence="1">Uncharacterized protein</fullName>
    </submittedName>
</protein>
<gene>
    <name evidence="1" type="ORF">H4R21_006032</name>
</gene>
<organism evidence="1 2">
    <name type="scientific">Coemansia helicoidea</name>
    <dbReference type="NCBI Taxonomy" id="1286919"/>
    <lineage>
        <taxon>Eukaryota</taxon>
        <taxon>Fungi</taxon>
        <taxon>Fungi incertae sedis</taxon>
        <taxon>Zoopagomycota</taxon>
        <taxon>Kickxellomycotina</taxon>
        <taxon>Kickxellomycetes</taxon>
        <taxon>Kickxellales</taxon>
        <taxon>Kickxellaceae</taxon>
        <taxon>Coemansia</taxon>
    </lineage>
</organism>
<keyword evidence="2" id="KW-1185">Reference proteome</keyword>
<evidence type="ECO:0000313" key="2">
    <source>
        <dbReference type="Proteomes" id="UP001140087"/>
    </source>
</evidence>
<dbReference type="Proteomes" id="UP001140087">
    <property type="component" value="Unassembled WGS sequence"/>
</dbReference>
<sequence length="165" mass="17716">MLHAFAAPLCGEPWHLSSKCTPLTTSLGVASRSLTTKRADVPPVKRPRPAKAAGSTLKAATRLRPLATSAHVLPDGYVRPALYDERTPIPRCEAYPSVHHAESFPWLLSAERQRVPMDDLDALAEGSRTGAAEQLVPLAARRRLAHALNMRIARSALGAAAMDGV</sequence>
<proteinExistence type="predicted"/>
<name>A0ACC1KPL9_9FUNG</name>
<reference evidence="1" key="1">
    <citation type="submission" date="2022-07" db="EMBL/GenBank/DDBJ databases">
        <title>Phylogenomic reconstructions and comparative analyses of Kickxellomycotina fungi.</title>
        <authorList>
            <person name="Reynolds N.K."/>
            <person name="Stajich J.E."/>
            <person name="Barry K."/>
            <person name="Grigoriev I.V."/>
            <person name="Crous P."/>
            <person name="Smith M.E."/>
        </authorList>
    </citation>
    <scope>NUCLEOTIDE SEQUENCE</scope>
    <source>
        <strain evidence="1">BCRC 34780</strain>
    </source>
</reference>
<feature type="non-terminal residue" evidence="1">
    <location>
        <position position="165"/>
    </location>
</feature>
<comment type="caution">
    <text evidence="1">The sequence shown here is derived from an EMBL/GenBank/DDBJ whole genome shotgun (WGS) entry which is preliminary data.</text>
</comment>
<evidence type="ECO:0000313" key="1">
    <source>
        <dbReference type="EMBL" id="KAJ2793093.1"/>
    </source>
</evidence>
<accession>A0ACC1KPL9</accession>